<proteinExistence type="predicted"/>
<protein>
    <recommendedName>
        <fullName evidence="4">DUF3800 domain-containing protein</fullName>
    </recommendedName>
</protein>
<name>G0HGW9_CORVD</name>
<dbReference type="STRING" id="858619.CVAR_2614"/>
<feature type="compositionally biased region" description="Polar residues" evidence="1">
    <location>
        <begin position="34"/>
        <end position="44"/>
    </location>
</feature>
<dbReference type="HOGENOM" id="CLU_098654_0_0_11"/>
<feature type="region of interest" description="Disordered" evidence="1">
    <location>
        <begin position="26"/>
        <end position="69"/>
    </location>
</feature>
<dbReference type="AlphaFoldDB" id="G0HGW9"/>
<evidence type="ECO:0000313" key="2">
    <source>
        <dbReference type="EMBL" id="AEK37957.1"/>
    </source>
</evidence>
<dbReference type="KEGG" id="cva:CVAR_2614"/>
<dbReference type="eggNOG" id="ENOG5032SDR">
    <property type="taxonomic scope" value="Bacteria"/>
</dbReference>
<sequence length="241" mass="26712">MDPGHTFSSAMTRLPVAPSMSSTSLACRSLMNPPKSSVSNSSRTMTHHGQRSVQWHACSAPGGDESGSVPVKDPDTYIMSAAMIEDADLAHVRSQLMDERMDGESKVHWHRSNDSRRQNLSELLQSFPFLGVAVVHHETGASDRRHRRKCLETLLPLLEHYGCGSVTLESRGGQDQSDLHILQDFHSRRTVRGPLRLQHALGRNEPALWIADTLCGAVTQHRIGNTEYLSPLFGMLDIVEI</sequence>
<evidence type="ECO:0000313" key="3">
    <source>
        <dbReference type="Proteomes" id="UP000006659"/>
    </source>
</evidence>
<dbReference type="EMBL" id="CP002917">
    <property type="protein sequence ID" value="AEK37957.1"/>
    <property type="molecule type" value="Genomic_DNA"/>
</dbReference>
<gene>
    <name evidence="2" type="ordered locus">CVAR_2614</name>
</gene>
<dbReference type="Proteomes" id="UP000006659">
    <property type="component" value="Chromosome"/>
</dbReference>
<reference evidence="2 3" key="1">
    <citation type="journal article" date="2011" name="BMC Genomics">
        <title>Complete genome sequence of Corynebacterium variabile DSM 44702 isolated from the surface of smear-ripened cheeses and insights into cheese ripening and flavor generation.</title>
        <authorList>
            <person name="Schroeder J."/>
            <person name="Maus I."/>
            <person name="Trost E."/>
            <person name="Tauch A."/>
        </authorList>
    </citation>
    <scope>NUCLEOTIDE SEQUENCE [LARGE SCALE GENOMIC DNA]</scope>
    <source>
        <strain evidence="3">DSM 44702 / JCM 12073 / NCIMB 30131</strain>
    </source>
</reference>
<accession>G0HGW9</accession>
<evidence type="ECO:0008006" key="4">
    <source>
        <dbReference type="Google" id="ProtNLM"/>
    </source>
</evidence>
<evidence type="ECO:0000256" key="1">
    <source>
        <dbReference type="SAM" id="MobiDB-lite"/>
    </source>
</evidence>
<organism evidence="2 3">
    <name type="scientific">Corynebacterium variabile (strain DSM 44702 / CIP 107183 / JCM 12073 / NCIMB 30131)</name>
    <name type="common">Corynebacterium mooreparkense</name>
    <dbReference type="NCBI Taxonomy" id="858619"/>
    <lineage>
        <taxon>Bacteria</taxon>
        <taxon>Bacillati</taxon>
        <taxon>Actinomycetota</taxon>
        <taxon>Actinomycetes</taxon>
        <taxon>Mycobacteriales</taxon>
        <taxon>Corynebacteriaceae</taxon>
        <taxon>Corynebacterium</taxon>
    </lineage>
</organism>